<evidence type="ECO:0000256" key="1">
    <source>
        <dbReference type="ARBA" id="ARBA00011073"/>
    </source>
</evidence>
<dbReference type="InterPro" id="IPR036852">
    <property type="entry name" value="Peptidase_S8/S53_dom_sf"/>
</dbReference>
<dbReference type="InterPro" id="IPR022398">
    <property type="entry name" value="Peptidase_S8_His-AS"/>
</dbReference>
<feature type="signal peptide" evidence="7">
    <location>
        <begin position="1"/>
        <end position="39"/>
    </location>
</feature>
<dbReference type="PROSITE" id="PS51892">
    <property type="entry name" value="SUBTILASE"/>
    <property type="match status" value="1"/>
</dbReference>
<dbReference type="InterPro" id="IPR000209">
    <property type="entry name" value="Peptidase_S8/S53_dom"/>
</dbReference>
<dbReference type="OrthoDB" id="5167143at2"/>
<dbReference type="GO" id="GO:0005975">
    <property type="term" value="P:carbohydrate metabolic process"/>
    <property type="evidence" value="ECO:0007669"/>
    <property type="project" value="UniProtKB-ARBA"/>
</dbReference>
<dbReference type="RefSeq" id="WP_089224288.1">
    <property type="nucleotide sequence ID" value="NZ_FZOF01000006.1"/>
</dbReference>
<keyword evidence="7" id="KW-0732">Signal</keyword>
<dbReference type="PROSITE" id="PS00138">
    <property type="entry name" value="SUBTILASE_SER"/>
    <property type="match status" value="1"/>
</dbReference>
<dbReference type="PRINTS" id="PR00723">
    <property type="entry name" value="SUBTILISIN"/>
</dbReference>
<evidence type="ECO:0000256" key="3">
    <source>
        <dbReference type="ARBA" id="ARBA00022801"/>
    </source>
</evidence>
<dbReference type="SUPFAM" id="SSF52743">
    <property type="entry name" value="Subtilisin-like"/>
    <property type="match status" value="1"/>
</dbReference>
<dbReference type="PANTHER" id="PTHR43399:SF4">
    <property type="entry name" value="CELL WALL-ASSOCIATED PROTEASE"/>
    <property type="match status" value="1"/>
</dbReference>
<evidence type="ECO:0000256" key="5">
    <source>
        <dbReference type="PIRSR" id="PIRSR615500-1"/>
    </source>
</evidence>
<keyword evidence="10" id="KW-1185">Reference proteome</keyword>
<evidence type="ECO:0000313" key="9">
    <source>
        <dbReference type="EMBL" id="SNS52048.1"/>
    </source>
</evidence>
<gene>
    <name evidence="9" type="ORF">SAMN05216252_106324</name>
</gene>
<dbReference type="Gene3D" id="2.60.40.10">
    <property type="entry name" value="Immunoglobulins"/>
    <property type="match status" value="1"/>
</dbReference>
<dbReference type="AlphaFoldDB" id="A0A239F6E3"/>
<dbReference type="InterPro" id="IPR023828">
    <property type="entry name" value="Peptidase_S8_Ser-AS"/>
</dbReference>
<reference evidence="9 10" key="1">
    <citation type="submission" date="2017-06" db="EMBL/GenBank/DDBJ databases">
        <authorList>
            <person name="Kim H.J."/>
            <person name="Triplett B.A."/>
        </authorList>
    </citation>
    <scope>NUCLEOTIDE SEQUENCE [LARGE SCALE GENOMIC DNA]</scope>
    <source>
        <strain evidence="9 10">CGMCC 4.1858</strain>
    </source>
</reference>
<evidence type="ECO:0000256" key="6">
    <source>
        <dbReference type="PROSITE-ProRule" id="PRU01240"/>
    </source>
</evidence>
<dbReference type="Pfam" id="PF00082">
    <property type="entry name" value="Peptidase_S8"/>
    <property type="match status" value="1"/>
</dbReference>
<dbReference type="Proteomes" id="UP000198280">
    <property type="component" value="Unassembled WGS sequence"/>
</dbReference>
<proteinExistence type="inferred from homology"/>
<dbReference type="Gene3D" id="3.40.50.200">
    <property type="entry name" value="Peptidase S8/S53 domain"/>
    <property type="match status" value="1"/>
</dbReference>
<organism evidence="9 10">
    <name type="scientific">Actinacidiphila glaucinigra</name>
    <dbReference type="NCBI Taxonomy" id="235986"/>
    <lineage>
        <taxon>Bacteria</taxon>
        <taxon>Bacillati</taxon>
        <taxon>Actinomycetota</taxon>
        <taxon>Actinomycetes</taxon>
        <taxon>Kitasatosporales</taxon>
        <taxon>Streptomycetaceae</taxon>
        <taxon>Actinacidiphila</taxon>
    </lineage>
</organism>
<feature type="active site" description="Charge relay system" evidence="5 6">
    <location>
        <position position="248"/>
    </location>
</feature>
<evidence type="ECO:0000256" key="4">
    <source>
        <dbReference type="ARBA" id="ARBA00022825"/>
    </source>
</evidence>
<dbReference type="InterPro" id="IPR015500">
    <property type="entry name" value="Peptidase_S8_subtilisin-rel"/>
</dbReference>
<evidence type="ECO:0000256" key="2">
    <source>
        <dbReference type="ARBA" id="ARBA00022670"/>
    </source>
</evidence>
<dbReference type="GO" id="GO:0004252">
    <property type="term" value="F:serine-type endopeptidase activity"/>
    <property type="evidence" value="ECO:0007669"/>
    <property type="project" value="UniProtKB-UniRule"/>
</dbReference>
<dbReference type="GO" id="GO:0006508">
    <property type="term" value="P:proteolysis"/>
    <property type="evidence" value="ECO:0007669"/>
    <property type="project" value="UniProtKB-KW"/>
</dbReference>
<feature type="active site" description="Charge relay system" evidence="5 6">
    <location>
        <position position="280"/>
    </location>
</feature>
<keyword evidence="4 6" id="KW-0720">Serine protease</keyword>
<evidence type="ECO:0000256" key="7">
    <source>
        <dbReference type="SAM" id="SignalP"/>
    </source>
</evidence>
<sequence>MRQMNNRWRPRVGTPRPQYVAAAALAALLAGLTATPGAAQGTERADTAVQGEAAGSTGSARHQITLITGDRVTLETAPSGGHSVSVQPAAGREHITFVKRQNGGDWSVIPADALPLLAADRLDKALFNVSALARGKYAERSRLPLIVEYAGDAATAERRLTAAGGDGVRAIPGTSFATLGQDRGDAAGFWKDIAPARVGTASFGAGIRRVWLDGRAKVQLDRTVPHIGAPQAWAKGWKGEGVKVAVLDTGYDPNHPDLGGLIEESANFTAEAGTDDGNGHGTHVTSTVAGSGAASDGRFKGVAPGARILSGKVCDAGGYCDNSDIIEGMAWAAQRGAKVISLSLGDTDTPETDALEAMVESVTRDHGVLVVAAAGNSGPGKVGSPASADRALAVGATDLDDELAHFSSIGPRVGDFGLKPDLVAPGVGVVAARAGGTTAEDGYTAMDGTSMATPHVAGAAAIVFQQHPDWTPEQVKRQLMQSTAPGKERGAYFQGAGRVDVARAVGQQVTAGTTAVDFGQIRWNDGPRPPVQKTITYRNPGSAPVTLGLSLNVSHDAGKPAPQSLFRLGADQVTVPAHGTADVTVTASPEAATTYAAYSGVVIASSADRAVSVRVPVGMDVERPSHSLRLAVKDRAGKAPAHAYLLVTSADGEVREVELHGRSGTELRVPRDGRTYSVNGLLFDAEYTEATVVGAPKIVMGADRDVAIDARKAKPVAVSAPSRSARITYAEVGTMGLDGNLFSVPVNDAVGGDRIENVYAVPTTRSKDSAFTYLVSTIWTEPAAADGNPSSVYYLTWPVRGEIPADPGYRPRTSELATVRSTLAATAPDTTAYRSVWLNLGKLRWVHGMDGLPLPHRRVDYFSPSPDLRWQSVFEQNFFTDPDAHGQSFLSRLHSYRAGTFEERWNQGVQASGFSPEWLITSREGDAMTFAIQDAANGNLDVVAATTSSSRPEWELRRNGEVVSTNRGFATVPADATPADYVATLEQERDLVPSTISTRLKSEWRFRSQTTATRQALPLMAVRMSPELDEWNRAEAGHRFDIPVLVQRPVGAAESPVRTFTTEVSYDEGRTWHPAKVKGSGVKRTVTVDHPRRFSGGSVSLRTHVKDAAGNSFRETVIKAYLLK</sequence>
<dbReference type="PROSITE" id="PS00137">
    <property type="entry name" value="SUBTILASE_HIS"/>
    <property type="match status" value="1"/>
</dbReference>
<feature type="chain" id="PRO_5013122462" evidence="7">
    <location>
        <begin position="40"/>
        <end position="1124"/>
    </location>
</feature>
<name>A0A239F6E3_9ACTN</name>
<feature type="active site" description="Charge relay system" evidence="5 6">
    <location>
        <position position="450"/>
    </location>
</feature>
<evidence type="ECO:0000259" key="8">
    <source>
        <dbReference type="Pfam" id="PF00082"/>
    </source>
</evidence>
<protein>
    <submittedName>
        <fullName evidence="9">Subtilase family protein</fullName>
    </submittedName>
</protein>
<keyword evidence="3 6" id="KW-0378">Hydrolase</keyword>
<evidence type="ECO:0000313" key="10">
    <source>
        <dbReference type="Proteomes" id="UP000198280"/>
    </source>
</evidence>
<dbReference type="InterPro" id="IPR013783">
    <property type="entry name" value="Ig-like_fold"/>
</dbReference>
<feature type="domain" description="Peptidase S8/S53" evidence="8">
    <location>
        <begin position="239"/>
        <end position="489"/>
    </location>
</feature>
<dbReference type="InterPro" id="IPR051048">
    <property type="entry name" value="Peptidase_S8/S53_subtilisin"/>
</dbReference>
<dbReference type="PANTHER" id="PTHR43399">
    <property type="entry name" value="SUBTILISIN-RELATED"/>
    <property type="match status" value="1"/>
</dbReference>
<accession>A0A239F6E3</accession>
<comment type="similarity">
    <text evidence="1 6">Belongs to the peptidase S8 family.</text>
</comment>
<dbReference type="EMBL" id="FZOF01000006">
    <property type="protein sequence ID" value="SNS52048.1"/>
    <property type="molecule type" value="Genomic_DNA"/>
</dbReference>
<keyword evidence="2 6" id="KW-0645">Protease</keyword>